<feature type="site" description="Important for serine binding" evidence="13">
    <location>
        <position position="386"/>
    </location>
</feature>
<feature type="binding site" evidence="12 13">
    <location>
        <position position="285"/>
    </location>
    <ligand>
        <name>L-serine</name>
        <dbReference type="ChEBI" id="CHEBI:33384"/>
    </ligand>
</feature>
<keyword evidence="15" id="KW-0175">Coiled coil</keyword>
<keyword evidence="7 12" id="KW-0067">ATP-binding</keyword>
<dbReference type="OrthoDB" id="9804647at2"/>
<accession>A0A4P6JU39</accession>
<protein>
    <recommendedName>
        <fullName evidence="12">Serine--tRNA ligase</fullName>
        <ecNumber evidence="12">6.1.1.11</ecNumber>
    </recommendedName>
    <alternativeName>
        <fullName evidence="12">Seryl-tRNA synthetase</fullName>
        <shortName evidence="12">SerRS</shortName>
    </alternativeName>
    <alternativeName>
        <fullName evidence="12">Seryl-tRNA(Ser/Sec) synthetase</fullName>
    </alternativeName>
</protein>
<keyword evidence="9 12" id="KW-0030">Aminoacyl-tRNA synthetase</keyword>
<keyword evidence="4 12" id="KW-0963">Cytoplasm</keyword>
<evidence type="ECO:0000256" key="10">
    <source>
        <dbReference type="ARBA" id="ARBA00047929"/>
    </source>
</evidence>
<feature type="coiled-coil region" evidence="15">
    <location>
        <begin position="30"/>
        <end position="71"/>
    </location>
</feature>
<feature type="domain" description="Aminoacyl-transfer RNA synthetases class-II family profile" evidence="16">
    <location>
        <begin position="140"/>
        <end position="411"/>
    </location>
</feature>
<evidence type="ECO:0000313" key="17">
    <source>
        <dbReference type="EMBL" id="QBD79117.1"/>
    </source>
</evidence>
<dbReference type="SUPFAM" id="SSF55681">
    <property type="entry name" value="Class II aaRS and biotin synthetases"/>
    <property type="match status" value="1"/>
</dbReference>
<evidence type="ECO:0000256" key="7">
    <source>
        <dbReference type="ARBA" id="ARBA00022840"/>
    </source>
</evidence>
<comment type="subcellular location">
    <subcellularLocation>
        <location evidence="1 12">Cytoplasm</location>
    </subcellularLocation>
</comment>
<dbReference type="EC" id="6.1.1.11" evidence="12"/>
<dbReference type="InterPro" id="IPR002314">
    <property type="entry name" value="aa-tRNA-synt_IIb"/>
</dbReference>
<evidence type="ECO:0000313" key="18">
    <source>
        <dbReference type="Proteomes" id="UP000290365"/>
    </source>
</evidence>
<comment type="domain">
    <text evidence="12">Consists of two distinct domains, a catalytic core and a N-terminal extension that is involved in tRNA binding.</text>
</comment>
<evidence type="ECO:0000256" key="14">
    <source>
        <dbReference type="PIRSR" id="PIRSR001529-2"/>
    </source>
</evidence>
<dbReference type="GO" id="GO:0006434">
    <property type="term" value="P:seryl-tRNA aminoacylation"/>
    <property type="evidence" value="ECO:0007669"/>
    <property type="project" value="UniProtKB-UniRule"/>
</dbReference>
<dbReference type="PRINTS" id="PR00981">
    <property type="entry name" value="TRNASYNTHSER"/>
</dbReference>
<dbReference type="NCBIfam" id="TIGR00414">
    <property type="entry name" value="serS"/>
    <property type="match status" value="1"/>
</dbReference>
<feature type="binding site" evidence="12 14">
    <location>
        <begin position="351"/>
        <end position="354"/>
    </location>
    <ligand>
        <name>ATP</name>
        <dbReference type="ChEBI" id="CHEBI:30616"/>
    </ligand>
</feature>
<evidence type="ECO:0000256" key="4">
    <source>
        <dbReference type="ARBA" id="ARBA00022490"/>
    </source>
</evidence>
<dbReference type="Pfam" id="PF00587">
    <property type="entry name" value="tRNA-synt_2b"/>
    <property type="match status" value="1"/>
</dbReference>
<dbReference type="GO" id="GO:0004828">
    <property type="term" value="F:serine-tRNA ligase activity"/>
    <property type="evidence" value="ECO:0007669"/>
    <property type="project" value="UniProtKB-UniRule"/>
</dbReference>
<comment type="catalytic activity">
    <reaction evidence="10 12">
        <text>tRNA(Sec) + L-serine + ATP = L-seryl-tRNA(Sec) + AMP + diphosphate + H(+)</text>
        <dbReference type="Rhea" id="RHEA:42580"/>
        <dbReference type="Rhea" id="RHEA-COMP:9742"/>
        <dbReference type="Rhea" id="RHEA-COMP:10128"/>
        <dbReference type="ChEBI" id="CHEBI:15378"/>
        <dbReference type="ChEBI" id="CHEBI:30616"/>
        <dbReference type="ChEBI" id="CHEBI:33019"/>
        <dbReference type="ChEBI" id="CHEBI:33384"/>
        <dbReference type="ChEBI" id="CHEBI:78442"/>
        <dbReference type="ChEBI" id="CHEBI:78533"/>
        <dbReference type="ChEBI" id="CHEBI:456215"/>
        <dbReference type="EC" id="6.1.1.11"/>
    </reaction>
</comment>
<dbReference type="Gene3D" id="3.30.930.10">
    <property type="entry name" value="Bira Bifunctional Protein, Domain 2"/>
    <property type="match status" value="1"/>
</dbReference>
<reference evidence="17 18" key="1">
    <citation type="submission" date="2019-01" db="EMBL/GenBank/DDBJ databases">
        <title>Ktedonosporobacter rubrisoli SCAWS-G2.</title>
        <authorList>
            <person name="Huang Y."/>
            <person name="Yan B."/>
        </authorList>
    </citation>
    <scope>NUCLEOTIDE SEQUENCE [LARGE SCALE GENOMIC DNA]</scope>
    <source>
        <strain evidence="17 18">SCAWS-G2</strain>
    </source>
</reference>
<keyword evidence="6 12" id="KW-0547">Nucleotide-binding</keyword>
<comment type="caution">
    <text evidence="12">Lacks conserved residue(s) required for the propagation of feature annotation.</text>
</comment>
<evidence type="ECO:0000256" key="13">
    <source>
        <dbReference type="PIRSR" id="PIRSR001529-1"/>
    </source>
</evidence>
<feature type="binding site" evidence="13">
    <location>
        <position position="384"/>
    </location>
    <ligand>
        <name>L-serine</name>
        <dbReference type="ChEBI" id="CHEBI:33384"/>
    </ligand>
</feature>
<dbReference type="EMBL" id="CP035758">
    <property type="protein sequence ID" value="QBD79117.1"/>
    <property type="molecule type" value="Genomic_DNA"/>
</dbReference>
<comment type="similarity">
    <text evidence="3 12">Belongs to the class-II aminoacyl-tRNA synthetase family. Type-1 seryl-tRNA synthetase subfamily.</text>
</comment>
<dbReference type="KEGG" id="kbs:EPA93_25290"/>
<organism evidence="17 18">
    <name type="scientific">Ktedonosporobacter rubrisoli</name>
    <dbReference type="NCBI Taxonomy" id="2509675"/>
    <lineage>
        <taxon>Bacteria</taxon>
        <taxon>Bacillati</taxon>
        <taxon>Chloroflexota</taxon>
        <taxon>Ktedonobacteria</taxon>
        <taxon>Ktedonobacterales</taxon>
        <taxon>Ktedonosporobacteraceae</taxon>
        <taxon>Ktedonosporobacter</taxon>
    </lineage>
</organism>
<evidence type="ECO:0000256" key="9">
    <source>
        <dbReference type="ARBA" id="ARBA00023146"/>
    </source>
</evidence>
<dbReference type="PIRSF" id="PIRSF001529">
    <property type="entry name" value="Ser-tRNA-synth_IIa"/>
    <property type="match status" value="1"/>
</dbReference>
<evidence type="ECO:0000256" key="5">
    <source>
        <dbReference type="ARBA" id="ARBA00022598"/>
    </source>
</evidence>
<dbReference type="CDD" id="cd00770">
    <property type="entry name" value="SerRS_core"/>
    <property type="match status" value="1"/>
</dbReference>
<dbReference type="InterPro" id="IPR033729">
    <property type="entry name" value="SerRS_core"/>
</dbReference>
<dbReference type="AlphaFoldDB" id="A0A4P6JU39"/>
<dbReference type="PANTHER" id="PTHR43697">
    <property type="entry name" value="SERYL-TRNA SYNTHETASE"/>
    <property type="match status" value="1"/>
</dbReference>
<dbReference type="UniPathway" id="UPA00906">
    <property type="reaction ID" value="UER00895"/>
</dbReference>
<evidence type="ECO:0000256" key="3">
    <source>
        <dbReference type="ARBA" id="ARBA00010728"/>
    </source>
</evidence>
<dbReference type="InterPro" id="IPR002317">
    <property type="entry name" value="Ser-tRNA-ligase_type_1"/>
</dbReference>
<comment type="subunit">
    <text evidence="12">Homodimer. The tRNA molecule binds across the dimer.</text>
</comment>
<evidence type="ECO:0000256" key="15">
    <source>
        <dbReference type="SAM" id="Coils"/>
    </source>
</evidence>
<keyword evidence="18" id="KW-1185">Reference proteome</keyword>
<evidence type="ECO:0000256" key="11">
    <source>
        <dbReference type="ARBA" id="ARBA00048823"/>
    </source>
</evidence>
<dbReference type="HAMAP" id="MF_00176">
    <property type="entry name" value="Ser_tRNA_synth_type1"/>
    <property type="match status" value="1"/>
</dbReference>
<feature type="binding site" evidence="12">
    <location>
        <position position="386"/>
    </location>
    <ligand>
        <name>L-serine</name>
        <dbReference type="ChEBI" id="CHEBI:33384"/>
    </ligand>
</feature>
<gene>
    <name evidence="12" type="primary">serS</name>
    <name evidence="17" type="ORF">EPA93_25290</name>
</gene>
<feature type="binding site" evidence="13">
    <location>
        <position position="262"/>
    </location>
    <ligand>
        <name>L-serine</name>
        <dbReference type="ChEBI" id="CHEBI:33384"/>
    </ligand>
</feature>
<dbReference type="InterPro" id="IPR015866">
    <property type="entry name" value="Ser-tRNA-synth_1_N"/>
</dbReference>
<dbReference type="Gene3D" id="1.10.287.40">
    <property type="entry name" value="Serine-tRNA synthetase, tRNA binding domain"/>
    <property type="match status" value="1"/>
</dbReference>
<comment type="pathway">
    <text evidence="2 12">Aminoacyl-tRNA biosynthesis; selenocysteinyl-tRNA(Sec) biosynthesis; L-seryl-tRNA(Sec) from L-serine and tRNA(Sec): step 1/1.</text>
</comment>
<evidence type="ECO:0000259" key="16">
    <source>
        <dbReference type="PROSITE" id="PS50862"/>
    </source>
</evidence>
<keyword evidence="5 12" id="KW-0436">Ligase</keyword>
<dbReference type="GO" id="GO:0016260">
    <property type="term" value="P:selenocysteine biosynthetic process"/>
    <property type="evidence" value="ECO:0007669"/>
    <property type="project" value="UniProtKB-UniRule"/>
</dbReference>
<dbReference type="Proteomes" id="UP000290365">
    <property type="component" value="Chromosome"/>
</dbReference>
<dbReference type="SUPFAM" id="SSF46589">
    <property type="entry name" value="tRNA-binding arm"/>
    <property type="match status" value="1"/>
</dbReference>
<dbReference type="RefSeq" id="WP_129890170.1">
    <property type="nucleotide sequence ID" value="NZ_CP035758.1"/>
</dbReference>
<feature type="binding site" evidence="12 14">
    <location>
        <begin position="262"/>
        <end position="264"/>
    </location>
    <ligand>
        <name>ATP</name>
        <dbReference type="ChEBI" id="CHEBI:30616"/>
    </ligand>
</feature>
<feature type="binding site" evidence="13">
    <location>
        <position position="231"/>
    </location>
    <ligand>
        <name>L-serine</name>
        <dbReference type="ChEBI" id="CHEBI:33384"/>
    </ligand>
</feature>
<dbReference type="GO" id="GO:0005737">
    <property type="term" value="C:cytoplasm"/>
    <property type="evidence" value="ECO:0007669"/>
    <property type="project" value="UniProtKB-SubCell"/>
</dbReference>
<evidence type="ECO:0000256" key="1">
    <source>
        <dbReference type="ARBA" id="ARBA00004496"/>
    </source>
</evidence>
<dbReference type="InterPro" id="IPR042103">
    <property type="entry name" value="SerRS_1_N_sf"/>
</dbReference>
<evidence type="ECO:0000256" key="2">
    <source>
        <dbReference type="ARBA" id="ARBA00005045"/>
    </source>
</evidence>
<name>A0A4P6JU39_KTERU</name>
<dbReference type="PANTHER" id="PTHR43697:SF1">
    <property type="entry name" value="SERINE--TRNA LIGASE"/>
    <property type="match status" value="1"/>
</dbReference>
<sequence length="427" mass="49120">MLDLAFIRNNPEAVKEAARLKNNTLDIDALLSLDQQVLTLQREVEEARAQQNALSKRIQQAAREKKVEERNALIAEGKRLAEQIKEKEPELSRLQEERYRMLLLVPNIPDPSAPIGKDENDNVPIKYWGEKPEFNFKSLDHYELMQKHDLVDIERAVKVAGSRSYVLKGDAARLELALMHFAFDRIALKGFTPLIVPAMAREFCFIGNGQFPKGRDQVYAIEGEDTFLVGTSEVSITGMFKDEILKEEELPKTFVGYCPCFRQEAGTYGKDTRGVFRIHQFNKVEQYVMCKADHEESVRWHEQLLKNSEELIQALELPYRVVNVCTGDMGDGKVGMYDLECWVPSEGRYRETHSCSYFHDWQARRANIRYRDEEGKVKFVHTLNNTAIASPRILIPLLEIHQQADGSIRIPQALRPYMGGQEYIKAR</sequence>
<evidence type="ECO:0000256" key="12">
    <source>
        <dbReference type="HAMAP-Rule" id="MF_00176"/>
    </source>
</evidence>
<dbReference type="GO" id="GO:0005524">
    <property type="term" value="F:ATP binding"/>
    <property type="evidence" value="ECO:0007669"/>
    <property type="project" value="UniProtKB-UniRule"/>
</dbReference>
<keyword evidence="8 12" id="KW-0648">Protein biosynthesis</keyword>
<dbReference type="InterPro" id="IPR045864">
    <property type="entry name" value="aa-tRNA-synth_II/BPL/LPL"/>
</dbReference>
<evidence type="ECO:0000256" key="8">
    <source>
        <dbReference type="ARBA" id="ARBA00022917"/>
    </source>
</evidence>
<dbReference type="Pfam" id="PF02403">
    <property type="entry name" value="Seryl_tRNA_N"/>
    <property type="match status" value="1"/>
</dbReference>
<dbReference type="PROSITE" id="PS50862">
    <property type="entry name" value="AA_TRNA_LIGASE_II"/>
    <property type="match status" value="1"/>
</dbReference>
<dbReference type="InterPro" id="IPR006195">
    <property type="entry name" value="aa-tRNA-synth_II"/>
</dbReference>
<feature type="binding site" evidence="12">
    <location>
        <begin position="231"/>
        <end position="233"/>
    </location>
    <ligand>
        <name>L-serine</name>
        <dbReference type="ChEBI" id="CHEBI:33384"/>
    </ligand>
</feature>
<proteinExistence type="inferred from homology"/>
<evidence type="ECO:0000256" key="6">
    <source>
        <dbReference type="ARBA" id="ARBA00022741"/>
    </source>
</evidence>
<comment type="catalytic activity">
    <reaction evidence="11 12">
        <text>tRNA(Ser) + L-serine + ATP = L-seryl-tRNA(Ser) + AMP + diphosphate + H(+)</text>
        <dbReference type="Rhea" id="RHEA:12292"/>
        <dbReference type="Rhea" id="RHEA-COMP:9669"/>
        <dbReference type="Rhea" id="RHEA-COMP:9703"/>
        <dbReference type="ChEBI" id="CHEBI:15378"/>
        <dbReference type="ChEBI" id="CHEBI:30616"/>
        <dbReference type="ChEBI" id="CHEBI:33019"/>
        <dbReference type="ChEBI" id="CHEBI:33384"/>
        <dbReference type="ChEBI" id="CHEBI:78442"/>
        <dbReference type="ChEBI" id="CHEBI:78533"/>
        <dbReference type="ChEBI" id="CHEBI:456215"/>
        <dbReference type="EC" id="6.1.1.11"/>
    </reaction>
</comment>
<comment type="function">
    <text evidence="12">Catalyzes the attachment of serine to tRNA(Ser). Is also able to aminoacylate tRNA(Sec) with serine, to form the misacylated tRNA L-seryl-tRNA(Sec), which will be further converted into selenocysteinyl-tRNA(Sec).</text>
</comment>
<dbReference type="InterPro" id="IPR010978">
    <property type="entry name" value="tRNA-bd_arm"/>
</dbReference>